<name>A0ABQ6GRN7_9GAMM</name>
<accession>A0ABQ6GRN7</accession>
<keyword evidence="2" id="KW-1185">Reference proteome</keyword>
<evidence type="ECO:0000313" key="2">
    <source>
        <dbReference type="Proteomes" id="UP001157186"/>
    </source>
</evidence>
<evidence type="ECO:0000313" key="1">
    <source>
        <dbReference type="EMBL" id="GLX78284.1"/>
    </source>
</evidence>
<dbReference type="RefSeq" id="WP_284244171.1">
    <property type="nucleotide sequence ID" value="NZ_BSST01000001.1"/>
</dbReference>
<protein>
    <submittedName>
        <fullName evidence="1">Uncharacterized protein</fullName>
    </submittedName>
</protein>
<comment type="caution">
    <text evidence="1">The sequence shown here is derived from an EMBL/GenBank/DDBJ whole genome shotgun (WGS) entry which is preliminary data.</text>
</comment>
<gene>
    <name evidence="1" type="ORF">tinsulaeT_16240</name>
</gene>
<sequence length="181" mass="21186">MNTLELVFFKLVSHEIELSEFESWVYSESRLEEILSSDDYLELISINYKTPSSLYEAQKILTSYFSMGKYYEWNIRNILQKIVEKPNDVHKYIEQCYNLYCEGFGFMDNLGLGYGLGITCSDYHNEKVDDYYPQILGEVDKVVEWLDSGKIVITGHSGEYHGIEYEDNRSVIEKEPTGYKI</sequence>
<proteinExistence type="predicted"/>
<dbReference type="EMBL" id="BSST01000001">
    <property type="protein sequence ID" value="GLX78284.1"/>
    <property type="molecule type" value="Genomic_DNA"/>
</dbReference>
<dbReference type="Proteomes" id="UP001157186">
    <property type="component" value="Unassembled WGS sequence"/>
</dbReference>
<reference evidence="1 2" key="1">
    <citation type="submission" date="2023-03" db="EMBL/GenBank/DDBJ databases">
        <title>Draft genome sequence of Thalassotalea insulae KCTC 62186T.</title>
        <authorList>
            <person name="Sawabe T."/>
        </authorList>
    </citation>
    <scope>NUCLEOTIDE SEQUENCE [LARGE SCALE GENOMIC DNA]</scope>
    <source>
        <strain evidence="1 2">KCTC 62186</strain>
    </source>
</reference>
<organism evidence="1 2">
    <name type="scientific">Thalassotalea insulae</name>
    <dbReference type="NCBI Taxonomy" id="2056778"/>
    <lineage>
        <taxon>Bacteria</taxon>
        <taxon>Pseudomonadati</taxon>
        <taxon>Pseudomonadota</taxon>
        <taxon>Gammaproteobacteria</taxon>
        <taxon>Alteromonadales</taxon>
        <taxon>Colwelliaceae</taxon>
        <taxon>Thalassotalea</taxon>
    </lineage>
</organism>